<name>A0A0N7M460_9RHOB</name>
<proteinExistence type="predicted"/>
<accession>A0A0N7M460</accession>
<protein>
    <submittedName>
        <fullName evidence="1">Uncharacterized protein</fullName>
    </submittedName>
</protein>
<evidence type="ECO:0000313" key="1">
    <source>
        <dbReference type="EMBL" id="CUH98730.1"/>
    </source>
</evidence>
<dbReference type="EMBL" id="CYSR01000010">
    <property type="protein sequence ID" value="CUH98730.1"/>
    <property type="molecule type" value="Genomic_DNA"/>
</dbReference>
<gene>
    <name evidence="1" type="ORF">PHA8399_00845</name>
</gene>
<reference evidence="1 2" key="1">
    <citation type="submission" date="2015-09" db="EMBL/GenBank/DDBJ databases">
        <authorList>
            <consortium name="Swine Surveillance"/>
        </authorList>
    </citation>
    <scope>NUCLEOTIDE SEQUENCE [LARGE SCALE GENOMIC DNA]</scope>
    <source>
        <strain evidence="1 2">CECT 8399</strain>
    </source>
</reference>
<sequence length="199" mass="21069">MRLPRFLSGCFARPARRPAPGFPPGKALCTSPRSSAALGVFAAAVLPVISVTPAAALSCLPWGPADAYVQAAASERAYNVIAGELRFDENLLPQSHADNPNDTPPLTEIPAQLSGKMLEGKYFSGRVDVPAVLEVECLGPWCGGMKSGADYVFFAEQRGQDLVIRAGACGGFAFDDTPEVRRQVLDCHHGAACEPAMPR</sequence>
<dbReference type="AlphaFoldDB" id="A0A0N7M460"/>
<dbReference type="STRING" id="1396826.PHA8399_00845"/>
<evidence type="ECO:0000313" key="2">
    <source>
        <dbReference type="Proteomes" id="UP000051326"/>
    </source>
</evidence>
<dbReference type="Proteomes" id="UP000051326">
    <property type="component" value="Unassembled WGS sequence"/>
</dbReference>
<organism evidence="1 2">
    <name type="scientific">Leisingera aquaemixtae</name>
    <dbReference type="NCBI Taxonomy" id="1396826"/>
    <lineage>
        <taxon>Bacteria</taxon>
        <taxon>Pseudomonadati</taxon>
        <taxon>Pseudomonadota</taxon>
        <taxon>Alphaproteobacteria</taxon>
        <taxon>Rhodobacterales</taxon>
        <taxon>Roseobacteraceae</taxon>
        <taxon>Leisingera</taxon>
    </lineage>
</organism>